<dbReference type="Gene3D" id="3.40.640.10">
    <property type="entry name" value="Type I PLP-dependent aspartate aminotransferase-like (Major domain)"/>
    <property type="match status" value="1"/>
</dbReference>
<accession>A0A382T779</accession>
<dbReference type="PANTHER" id="PTHR30244">
    <property type="entry name" value="TRANSAMINASE"/>
    <property type="match status" value="1"/>
</dbReference>
<reference evidence="1" key="1">
    <citation type="submission" date="2018-05" db="EMBL/GenBank/DDBJ databases">
        <authorList>
            <person name="Lanie J.A."/>
            <person name="Ng W.-L."/>
            <person name="Kazmierczak K.M."/>
            <person name="Andrzejewski T.M."/>
            <person name="Davidsen T.M."/>
            <person name="Wayne K.J."/>
            <person name="Tettelin H."/>
            <person name="Glass J.I."/>
            <person name="Rusch D."/>
            <person name="Podicherti R."/>
            <person name="Tsui H.-C.T."/>
            <person name="Winkler M.E."/>
        </authorList>
    </citation>
    <scope>NUCLEOTIDE SEQUENCE</scope>
</reference>
<dbReference type="GO" id="GO:0030170">
    <property type="term" value="F:pyridoxal phosphate binding"/>
    <property type="evidence" value="ECO:0007669"/>
    <property type="project" value="TreeGrafter"/>
</dbReference>
<gene>
    <name evidence="1" type="ORF">METZ01_LOCUS370863</name>
</gene>
<protein>
    <recommendedName>
        <fullName evidence="2">Aminotransferase class V domain-containing protein</fullName>
    </recommendedName>
</protein>
<dbReference type="PANTHER" id="PTHR30244:SF34">
    <property type="entry name" value="DTDP-4-AMINO-4,6-DIDEOXYGALACTOSE TRANSAMINASE"/>
    <property type="match status" value="1"/>
</dbReference>
<dbReference type="GO" id="GO:0000271">
    <property type="term" value="P:polysaccharide biosynthetic process"/>
    <property type="evidence" value="ECO:0007669"/>
    <property type="project" value="TreeGrafter"/>
</dbReference>
<name>A0A382T779_9ZZZZ</name>
<proteinExistence type="predicted"/>
<dbReference type="InterPro" id="IPR000653">
    <property type="entry name" value="DegT/StrS_aminotransferase"/>
</dbReference>
<feature type="non-terminal residue" evidence="1">
    <location>
        <position position="203"/>
    </location>
</feature>
<dbReference type="SUPFAM" id="SSF53383">
    <property type="entry name" value="PLP-dependent transferases"/>
    <property type="match status" value="1"/>
</dbReference>
<dbReference type="InterPro" id="IPR015424">
    <property type="entry name" value="PyrdxlP-dep_Trfase"/>
</dbReference>
<sequence>MNLRIPFSGRGHLFTEEEIGAAVEAMRLANPLTQGVYQADFEKKFSEFVGAEQAFAVNNATNGLELAAQLCQFDAGDEVIIPAHTFTSSAYPFVKAGAKVVWADIELATRVVSAETISRCVGPRTRALIVPHLYGFAANMPEIMAVARERKIIVVEDAAQALGVSIDGQMAGTFGDLGVYSFHSHKNITTLGEGGMLVVNRSE</sequence>
<dbReference type="GO" id="GO:0008483">
    <property type="term" value="F:transaminase activity"/>
    <property type="evidence" value="ECO:0007669"/>
    <property type="project" value="TreeGrafter"/>
</dbReference>
<dbReference type="InterPro" id="IPR015421">
    <property type="entry name" value="PyrdxlP-dep_Trfase_major"/>
</dbReference>
<dbReference type="AlphaFoldDB" id="A0A382T779"/>
<evidence type="ECO:0008006" key="2">
    <source>
        <dbReference type="Google" id="ProtNLM"/>
    </source>
</evidence>
<dbReference type="EMBL" id="UINC01134455">
    <property type="protein sequence ID" value="SVD18009.1"/>
    <property type="molecule type" value="Genomic_DNA"/>
</dbReference>
<evidence type="ECO:0000313" key="1">
    <source>
        <dbReference type="EMBL" id="SVD18009.1"/>
    </source>
</evidence>
<dbReference type="Pfam" id="PF01041">
    <property type="entry name" value="DegT_DnrJ_EryC1"/>
    <property type="match status" value="1"/>
</dbReference>
<organism evidence="1">
    <name type="scientific">marine metagenome</name>
    <dbReference type="NCBI Taxonomy" id="408172"/>
    <lineage>
        <taxon>unclassified sequences</taxon>
        <taxon>metagenomes</taxon>
        <taxon>ecological metagenomes</taxon>
    </lineage>
</organism>